<dbReference type="Proteomes" id="UP001431209">
    <property type="component" value="Unassembled WGS sequence"/>
</dbReference>
<evidence type="ECO:0000256" key="1">
    <source>
        <dbReference type="ARBA" id="ARBA00004123"/>
    </source>
</evidence>
<dbReference type="PANTHER" id="PTHR12446">
    <property type="entry name" value="TESMIN/TSO1-RELATED"/>
    <property type="match status" value="1"/>
</dbReference>
<dbReference type="GO" id="GO:0005634">
    <property type="term" value="C:nucleus"/>
    <property type="evidence" value="ECO:0007669"/>
    <property type="project" value="UniProtKB-SubCell"/>
</dbReference>
<dbReference type="InterPro" id="IPR028307">
    <property type="entry name" value="Lin-54_fam"/>
</dbReference>
<feature type="compositionally biased region" description="Low complexity" evidence="4">
    <location>
        <begin position="171"/>
        <end position="197"/>
    </location>
</feature>
<name>A0AAW2ZPK0_9EUKA</name>
<evidence type="ECO:0000256" key="4">
    <source>
        <dbReference type="SAM" id="MobiDB-lite"/>
    </source>
</evidence>
<feature type="compositionally biased region" description="Low complexity" evidence="4">
    <location>
        <begin position="304"/>
        <end position="316"/>
    </location>
</feature>
<feature type="compositionally biased region" description="Polar residues" evidence="4">
    <location>
        <begin position="1"/>
        <end position="20"/>
    </location>
</feature>
<feature type="domain" description="CRC" evidence="5">
    <location>
        <begin position="209"/>
        <end position="247"/>
    </location>
</feature>
<reference evidence="6 7" key="1">
    <citation type="submission" date="2024-03" db="EMBL/GenBank/DDBJ databases">
        <title>The Acrasis kona genome and developmental transcriptomes reveal deep origins of eukaryotic multicellular pathways.</title>
        <authorList>
            <person name="Sheikh S."/>
            <person name="Fu C.-J."/>
            <person name="Brown M.W."/>
            <person name="Baldauf S.L."/>
        </authorList>
    </citation>
    <scope>NUCLEOTIDE SEQUENCE [LARGE SCALE GENOMIC DNA]</scope>
    <source>
        <strain evidence="6 7">ATCC MYA-3509</strain>
    </source>
</reference>
<feature type="region of interest" description="Disordered" evidence="4">
    <location>
        <begin position="405"/>
        <end position="431"/>
    </location>
</feature>
<feature type="region of interest" description="Disordered" evidence="4">
    <location>
        <begin position="295"/>
        <end position="316"/>
    </location>
</feature>
<organism evidence="6 7">
    <name type="scientific">Acrasis kona</name>
    <dbReference type="NCBI Taxonomy" id="1008807"/>
    <lineage>
        <taxon>Eukaryota</taxon>
        <taxon>Discoba</taxon>
        <taxon>Heterolobosea</taxon>
        <taxon>Tetramitia</taxon>
        <taxon>Eutetramitia</taxon>
        <taxon>Acrasidae</taxon>
        <taxon>Acrasis</taxon>
    </lineage>
</organism>
<protein>
    <submittedName>
        <fullName evidence="6">Tesmin/TSO1-like CXC domain protein</fullName>
    </submittedName>
</protein>
<evidence type="ECO:0000256" key="3">
    <source>
        <dbReference type="ARBA" id="ARBA00023242"/>
    </source>
</evidence>
<dbReference type="PROSITE" id="PS51634">
    <property type="entry name" value="CRC"/>
    <property type="match status" value="1"/>
</dbReference>
<evidence type="ECO:0000313" key="7">
    <source>
        <dbReference type="Proteomes" id="UP001431209"/>
    </source>
</evidence>
<feature type="region of interest" description="Disordered" evidence="4">
    <location>
        <begin position="1"/>
        <end position="46"/>
    </location>
</feature>
<accession>A0AAW2ZPK0</accession>
<dbReference type="EMBL" id="JAOPGA020001797">
    <property type="protein sequence ID" value="KAL0491405.1"/>
    <property type="molecule type" value="Genomic_DNA"/>
</dbReference>
<dbReference type="AlphaFoldDB" id="A0AAW2ZPK0"/>
<gene>
    <name evidence="6" type="ORF">AKO1_002421</name>
</gene>
<feature type="region of interest" description="Disordered" evidence="4">
    <location>
        <begin position="132"/>
        <end position="202"/>
    </location>
</feature>
<comment type="caution">
    <text evidence="6">The sequence shown here is derived from an EMBL/GenBank/DDBJ whole genome shotgun (WGS) entry which is preliminary data.</text>
</comment>
<dbReference type="PANTHER" id="PTHR12446:SF34">
    <property type="entry name" value="PROTEIN LIN-54 HOMOLOG"/>
    <property type="match status" value="1"/>
</dbReference>
<dbReference type="SMART" id="SM01114">
    <property type="entry name" value="CXC"/>
    <property type="match status" value="1"/>
</dbReference>
<dbReference type="GO" id="GO:0006355">
    <property type="term" value="P:regulation of DNA-templated transcription"/>
    <property type="evidence" value="ECO:0007669"/>
    <property type="project" value="TreeGrafter"/>
</dbReference>
<dbReference type="Pfam" id="PF03638">
    <property type="entry name" value="TCR"/>
    <property type="match status" value="1"/>
</dbReference>
<dbReference type="InterPro" id="IPR033467">
    <property type="entry name" value="Tesmin/TSO1-like_CXC"/>
</dbReference>
<comment type="subcellular location">
    <subcellularLocation>
        <location evidence="1">Nucleus</location>
    </subcellularLocation>
</comment>
<proteinExistence type="inferred from homology"/>
<keyword evidence="7" id="KW-1185">Reference proteome</keyword>
<dbReference type="InterPro" id="IPR005172">
    <property type="entry name" value="CRC"/>
</dbReference>
<feature type="compositionally biased region" description="Polar residues" evidence="4">
    <location>
        <begin position="422"/>
        <end position="431"/>
    </location>
</feature>
<evidence type="ECO:0000256" key="2">
    <source>
        <dbReference type="ARBA" id="ARBA00007267"/>
    </source>
</evidence>
<evidence type="ECO:0000313" key="6">
    <source>
        <dbReference type="EMBL" id="KAL0491405.1"/>
    </source>
</evidence>
<keyword evidence="3" id="KW-0539">Nucleus</keyword>
<comment type="similarity">
    <text evidence="2">Belongs to the lin-54 family.</text>
</comment>
<evidence type="ECO:0000259" key="5">
    <source>
        <dbReference type="PROSITE" id="PS51634"/>
    </source>
</evidence>
<sequence>MSQTHNLNKHTVPNNTTSIHQIAPPPLPPGATSLPPGQRIQFTPNGHALYVGPSSGANSMRSPIRSGTTTTLSNGNITLNTTASNTGIVPKTPPRFRDFQSYPLDKNATFTQKPVLPPRALLTSISATPTALNVRSSSPTLAEEEAITKRRKLNSGESMPTPSPQSEDDSSQASSEPSTPPNESAADLDASSASSSTTRKKKKEAATFSKGCSCKKTGCLKGYCDCFQNNRRCLESCNCVGCKNYDGSSELKNVLNRQGGTVYIKKATTDPKKINAHTSLNPNRTRAASQSYYASHNSNQVTNPSRSPSPSTAASKSTLIVPNRSITNSQNAPLVGFNNLLEVVAGPDAVVELCKRLLLTTNRREQVFTQQWQSQHRIKPVNTVQQLYRLPAQPARLQPPIQMMMGSPRTPPKPVNAPPAATTPSTQSSPDTLSLLCDEDDALQVQTQAPQSLQIVQVEPAKNQAPPPPPQTEEGIHYIRGPINNPKMLLQHVSTSSHKGFDNSLQVALEEAVLSEFNKFIRDKLDQYYALEQQIQTHAQHYNSPTE</sequence>